<dbReference type="AlphaFoldDB" id="A0A1M5X8M2"/>
<dbReference type="Proteomes" id="UP000184389">
    <property type="component" value="Unassembled WGS sequence"/>
</dbReference>
<proteinExistence type="predicted"/>
<feature type="transmembrane region" description="Helical" evidence="1">
    <location>
        <begin position="111"/>
        <end position="139"/>
    </location>
</feature>
<organism evidence="2 3">
    <name type="scientific">Sporanaerobacter acetigenes DSM 13106</name>
    <dbReference type="NCBI Taxonomy" id="1123281"/>
    <lineage>
        <taxon>Bacteria</taxon>
        <taxon>Bacillati</taxon>
        <taxon>Bacillota</taxon>
        <taxon>Tissierellia</taxon>
        <taxon>Tissierellales</taxon>
        <taxon>Sporanaerobacteraceae</taxon>
        <taxon>Sporanaerobacter</taxon>
    </lineage>
</organism>
<protein>
    <submittedName>
        <fullName evidence="2">Uncharacterized membrane protein</fullName>
    </submittedName>
</protein>
<evidence type="ECO:0000256" key="1">
    <source>
        <dbReference type="SAM" id="Phobius"/>
    </source>
</evidence>
<feature type="transmembrane region" description="Helical" evidence="1">
    <location>
        <begin position="326"/>
        <end position="348"/>
    </location>
</feature>
<keyword evidence="1" id="KW-1133">Transmembrane helix</keyword>
<name>A0A1M5X8M2_9FIRM</name>
<keyword evidence="3" id="KW-1185">Reference proteome</keyword>
<feature type="transmembrane region" description="Helical" evidence="1">
    <location>
        <begin position="221"/>
        <end position="244"/>
    </location>
</feature>
<keyword evidence="1" id="KW-0472">Membrane</keyword>
<gene>
    <name evidence="2" type="ORF">SAMN02745180_01565</name>
</gene>
<accession>A0A1M5X8M2</accession>
<feature type="transmembrane region" description="Helical" evidence="1">
    <location>
        <begin position="151"/>
        <end position="174"/>
    </location>
</feature>
<dbReference type="OrthoDB" id="5753718at2"/>
<feature type="transmembrane region" description="Helical" evidence="1">
    <location>
        <begin position="180"/>
        <end position="200"/>
    </location>
</feature>
<evidence type="ECO:0000313" key="2">
    <source>
        <dbReference type="EMBL" id="SHH96149.1"/>
    </source>
</evidence>
<evidence type="ECO:0000313" key="3">
    <source>
        <dbReference type="Proteomes" id="UP000184389"/>
    </source>
</evidence>
<keyword evidence="1" id="KW-0812">Transmembrane</keyword>
<dbReference type="PANTHER" id="PTHR41771:SF1">
    <property type="entry name" value="MEMBRANE PROTEIN"/>
    <property type="match status" value="1"/>
</dbReference>
<dbReference type="PANTHER" id="PTHR41771">
    <property type="entry name" value="MEMBRANE PROTEIN-RELATED"/>
    <property type="match status" value="1"/>
</dbReference>
<reference evidence="2 3" key="1">
    <citation type="submission" date="2016-11" db="EMBL/GenBank/DDBJ databases">
        <authorList>
            <person name="Jaros S."/>
            <person name="Januszkiewicz K."/>
            <person name="Wedrychowicz H."/>
        </authorList>
    </citation>
    <scope>NUCLEOTIDE SEQUENCE [LARGE SCALE GENOMIC DNA]</scope>
    <source>
        <strain evidence="2 3">DSM 13106</strain>
    </source>
</reference>
<dbReference type="RefSeq" id="WP_072744230.1">
    <property type="nucleotide sequence ID" value="NZ_FQXR01000006.1"/>
</dbReference>
<feature type="transmembrane region" description="Helical" evidence="1">
    <location>
        <begin position="284"/>
        <end position="305"/>
    </location>
</feature>
<sequence length="349" mass="38647">MKKITFIIIIIVLIHTLVWASNSQRVLGKVLKIEKIQDVVEQETLKIEILEGKHKGKVINVTRERMEYSSFDFDLNIGDQVLMELYEDENGSLNGRFVNVWRVDKLKNLSFIFIISIILFGGLKGVLSISSLLFSAYVIVKFMVPGILKGYNIITISIFSALIIIMVSFVLIAGFTKKSLVSMLGTMGGTITAGLLAYTYSKLTSITGMADENVMFLITNMGIKLDFSSLYMCSILIGTIGATMDVSMSITTSMFEIKKQSPRIKTKDLLQSGFHIGKDIMSTMVNTLILAYAGSSMPLLIINIISDTEYIYSINSEILAMEIIRALCSSIGLVMTIPLTILIATHALK</sequence>
<dbReference type="InterPro" id="IPR012507">
    <property type="entry name" value="YibE_F"/>
</dbReference>
<dbReference type="EMBL" id="FQXR01000006">
    <property type="protein sequence ID" value="SHH96149.1"/>
    <property type="molecule type" value="Genomic_DNA"/>
</dbReference>
<dbReference type="Pfam" id="PF07907">
    <property type="entry name" value="YibE_F"/>
    <property type="match status" value="1"/>
</dbReference>